<evidence type="ECO:0000313" key="1">
    <source>
        <dbReference type="EMBL" id="CAF2766800.1"/>
    </source>
</evidence>
<name>A0A7R8CG87_LEPSM</name>
<gene>
    <name evidence="1" type="ORF">LSAA_2035</name>
</gene>
<accession>A0A7R8CG87</accession>
<dbReference type="AlphaFoldDB" id="A0A7R8CG87"/>
<proteinExistence type="predicted"/>
<organism evidence="1 2">
    <name type="scientific">Lepeophtheirus salmonis</name>
    <name type="common">Salmon louse</name>
    <name type="synonym">Caligus salmonis</name>
    <dbReference type="NCBI Taxonomy" id="72036"/>
    <lineage>
        <taxon>Eukaryota</taxon>
        <taxon>Metazoa</taxon>
        <taxon>Ecdysozoa</taxon>
        <taxon>Arthropoda</taxon>
        <taxon>Crustacea</taxon>
        <taxon>Multicrustacea</taxon>
        <taxon>Hexanauplia</taxon>
        <taxon>Copepoda</taxon>
        <taxon>Siphonostomatoida</taxon>
        <taxon>Caligidae</taxon>
        <taxon>Lepeophtheirus</taxon>
    </lineage>
</organism>
<sequence length="274" mass="31616">MTCKAGTYLSVANKGGNYSAAHVHSAKHKTAERGERSSSKVTNFFVSKIDTSVTAAFQQVDNCSTNFGEIQRPEEGRDVFANLKKQNKSLIGVGCPAHILNTCVHHGADTLDVDIENIIFKMYQHFHIYTVRTESLMEYCEFADIEQREKKELSFSLGKLAMLLNKFFEDEFSEIYLSQMHSLMGIFQTHIQEIERENNSVVEVKKILDKVLTMLHEHRCMVPMEEFSTFMWMDLSEIPDWNYVEGCIRHLAERRVEIDDVMCFDQVTNLKKIH</sequence>
<protein>
    <submittedName>
        <fullName evidence="1">(salmon louse) hypothetical protein</fullName>
    </submittedName>
</protein>
<evidence type="ECO:0000313" key="2">
    <source>
        <dbReference type="Proteomes" id="UP000675881"/>
    </source>
</evidence>
<dbReference type="Proteomes" id="UP000675881">
    <property type="component" value="Chromosome 1"/>
</dbReference>
<dbReference type="EMBL" id="HG994580">
    <property type="protein sequence ID" value="CAF2766800.1"/>
    <property type="molecule type" value="Genomic_DNA"/>
</dbReference>
<reference evidence="1" key="1">
    <citation type="submission" date="2021-02" db="EMBL/GenBank/DDBJ databases">
        <authorList>
            <person name="Bekaert M."/>
        </authorList>
    </citation>
    <scope>NUCLEOTIDE SEQUENCE</scope>
    <source>
        <strain evidence="1">IoA-00</strain>
    </source>
</reference>
<keyword evidence="2" id="KW-1185">Reference proteome</keyword>